<dbReference type="AlphaFoldDB" id="A0A318YT71"/>
<dbReference type="GeneID" id="37120568"/>
<protein>
    <submittedName>
        <fullName evidence="1">Uncharacterized protein</fullName>
    </submittedName>
</protein>
<dbReference type="EMBL" id="KZ821454">
    <property type="protein sequence ID" value="PYH35973.1"/>
    <property type="molecule type" value="Genomic_DNA"/>
</dbReference>
<name>A0A318YT71_ASPNB</name>
<gene>
    <name evidence="1" type="ORF">BO87DRAFT_14068</name>
</gene>
<sequence length="124" mass="14089">MLLTGFPSRGRTRGMESHGSFFLDVRQEWLLLFPPLTVVVPCGWSSTWYAEWVCMYVCMYVRSSMFLFTRAGAQVARTLLRTEYSTVSLWAGLYPFWAIRIRFMGPAVAVTKMLSQDVISPSGG</sequence>
<accession>A0A318YT71</accession>
<organism evidence="1 2">
    <name type="scientific">Aspergillus neoniger (strain CBS 115656)</name>
    <dbReference type="NCBI Taxonomy" id="1448310"/>
    <lineage>
        <taxon>Eukaryota</taxon>
        <taxon>Fungi</taxon>
        <taxon>Dikarya</taxon>
        <taxon>Ascomycota</taxon>
        <taxon>Pezizomycotina</taxon>
        <taxon>Eurotiomycetes</taxon>
        <taxon>Eurotiomycetidae</taxon>
        <taxon>Eurotiales</taxon>
        <taxon>Aspergillaceae</taxon>
        <taxon>Aspergillus</taxon>
        <taxon>Aspergillus subgen. Circumdati</taxon>
    </lineage>
</organism>
<proteinExistence type="predicted"/>
<evidence type="ECO:0000313" key="2">
    <source>
        <dbReference type="Proteomes" id="UP000247647"/>
    </source>
</evidence>
<evidence type="ECO:0000313" key="1">
    <source>
        <dbReference type="EMBL" id="PYH35973.1"/>
    </source>
</evidence>
<keyword evidence="2" id="KW-1185">Reference proteome</keyword>
<dbReference type="RefSeq" id="XP_025481451.1">
    <property type="nucleotide sequence ID" value="XM_025618112.1"/>
</dbReference>
<reference evidence="1" key="1">
    <citation type="submission" date="2016-12" db="EMBL/GenBank/DDBJ databases">
        <title>The genomes of Aspergillus section Nigri reveals drivers in fungal speciation.</title>
        <authorList>
            <consortium name="DOE Joint Genome Institute"/>
            <person name="Vesth T.C."/>
            <person name="Nybo J."/>
            <person name="Theobald S."/>
            <person name="Brandl J."/>
            <person name="Frisvad J.C."/>
            <person name="Nielsen K.F."/>
            <person name="Lyhne E.K."/>
            <person name="Kogle M.E."/>
            <person name="Kuo A."/>
            <person name="Riley R."/>
            <person name="Clum A."/>
            <person name="Nolan M."/>
            <person name="Lipzen A."/>
            <person name="Salamov A."/>
            <person name="Henrissat B."/>
            <person name="Wiebenga A."/>
            <person name="De Vries R.P."/>
            <person name="Grigoriev I.V."/>
            <person name="Mortensen U.H."/>
            <person name="Andersen M.R."/>
            <person name="Baker S.E."/>
        </authorList>
    </citation>
    <scope>NUCLEOTIDE SEQUENCE [LARGE SCALE GENOMIC DNA]</scope>
    <source>
        <strain evidence="1">CBS 115656</strain>
    </source>
</reference>
<dbReference type="Proteomes" id="UP000247647">
    <property type="component" value="Unassembled WGS sequence"/>
</dbReference>